<accession>A0AAV3U488</accession>
<dbReference type="RefSeq" id="WP_345423412.1">
    <property type="nucleotide sequence ID" value="NZ_AP031496.1"/>
</dbReference>
<comment type="caution">
    <text evidence="7">The sequence shown here is derived from an EMBL/GenBank/DDBJ whole genome shotgun (WGS) entry which is preliminary data.</text>
</comment>
<keyword evidence="3 5" id="KW-1133">Transmembrane helix</keyword>
<evidence type="ECO:0000313" key="8">
    <source>
        <dbReference type="Proteomes" id="UP001409585"/>
    </source>
</evidence>
<evidence type="ECO:0000256" key="4">
    <source>
        <dbReference type="ARBA" id="ARBA00023136"/>
    </source>
</evidence>
<keyword evidence="8" id="KW-1185">Reference proteome</keyword>
<dbReference type="Pfam" id="PF02656">
    <property type="entry name" value="DUF202"/>
    <property type="match status" value="1"/>
</dbReference>
<evidence type="ECO:0000256" key="3">
    <source>
        <dbReference type="ARBA" id="ARBA00022989"/>
    </source>
</evidence>
<gene>
    <name evidence="7" type="ORF">GCM10025791_28210</name>
</gene>
<protein>
    <recommendedName>
        <fullName evidence="6">DUF202 domain-containing protein</fullName>
    </recommendedName>
</protein>
<feature type="domain" description="DUF202" evidence="6">
    <location>
        <begin position="8"/>
        <end position="83"/>
    </location>
</feature>
<dbReference type="InterPro" id="IPR003807">
    <property type="entry name" value="DUF202"/>
</dbReference>
<evidence type="ECO:0000313" key="7">
    <source>
        <dbReference type="EMBL" id="GAA4947081.1"/>
    </source>
</evidence>
<feature type="transmembrane region" description="Helical" evidence="5">
    <location>
        <begin position="57"/>
        <end position="77"/>
    </location>
</feature>
<keyword evidence="4 5" id="KW-0472">Membrane</keyword>
<dbReference type="GO" id="GO:0012505">
    <property type="term" value="C:endomembrane system"/>
    <property type="evidence" value="ECO:0007669"/>
    <property type="project" value="UniProtKB-SubCell"/>
</dbReference>
<evidence type="ECO:0000256" key="1">
    <source>
        <dbReference type="ARBA" id="ARBA00004127"/>
    </source>
</evidence>
<feature type="transmembrane region" description="Helical" evidence="5">
    <location>
        <begin position="97"/>
        <end position="119"/>
    </location>
</feature>
<keyword evidence="2 5" id="KW-0812">Transmembrane</keyword>
<dbReference type="EMBL" id="BAABLX010000026">
    <property type="protein sequence ID" value="GAA4947081.1"/>
    <property type="molecule type" value="Genomic_DNA"/>
</dbReference>
<evidence type="ECO:0000259" key="6">
    <source>
        <dbReference type="Pfam" id="PF02656"/>
    </source>
</evidence>
<reference evidence="8" key="1">
    <citation type="journal article" date="2019" name="Int. J. Syst. Evol. Microbiol.">
        <title>The Global Catalogue of Microorganisms (GCM) 10K type strain sequencing project: providing services to taxonomists for standard genome sequencing and annotation.</title>
        <authorList>
            <consortium name="The Broad Institute Genomics Platform"/>
            <consortium name="The Broad Institute Genome Sequencing Center for Infectious Disease"/>
            <person name="Wu L."/>
            <person name="Ma J."/>
        </authorList>
    </citation>
    <scope>NUCLEOTIDE SEQUENCE [LARGE SCALE GENOMIC DNA]</scope>
    <source>
        <strain evidence="8">JCM 19134</strain>
    </source>
</reference>
<evidence type="ECO:0000256" key="5">
    <source>
        <dbReference type="SAM" id="Phobius"/>
    </source>
</evidence>
<comment type="subcellular location">
    <subcellularLocation>
        <location evidence="1">Endomembrane system</location>
        <topology evidence="1">Multi-pass membrane protein</topology>
    </subcellularLocation>
</comment>
<sequence length="123" mass="13233">MSNLKDPRVLFAAERTLLAWNRTSLAFIAFGFVIERSGLLVKILAPAETSNGRLMAIFAVGCAFILLGVGCAVFSALQYRKVVLSAQPEEIPPGYSPLWGTAIHWLVALLGVILAGVLIQAHL</sequence>
<dbReference type="Proteomes" id="UP001409585">
    <property type="component" value="Unassembled WGS sequence"/>
</dbReference>
<evidence type="ECO:0000256" key="2">
    <source>
        <dbReference type="ARBA" id="ARBA00022692"/>
    </source>
</evidence>
<organism evidence="7 8">
    <name type="scientific">Halioxenophilus aromaticivorans</name>
    <dbReference type="NCBI Taxonomy" id="1306992"/>
    <lineage>
        <taxon>Bacteria</taxon>
        <taxon>Pseudomonadati</taxon>
        <taxon>Pseudomonadota</taxon>
        <taxon>Gammaproteobacteria</taxon>
        <taxon>Alteromonadales</taxon>
        <taxon>Alteromonadaceae</taxon>
        <taxon>Halioxenophilus</taxon>
    </lineage>
</organism>
<dbReference type="AlphaFoldDB" id="A0AAV3U488"/>
<proteinExistence type="predicted"/>
<name>A0AAV3U488_9ALTE</name>